<feature type="transmembrane region" description="Helical" evidence="1">
    <location>
        <begin position="20"/>
        <end position="41"/>
    </location>
</feature>
<keyword evidence="1" id="KW-1133">Transmembrane helix</keyword>
<dbReference type="RefSeq" id="WP_114377943.1">
    <property type="nucleotide sequence ID" value="NZ_QPJD01000001.1"/>
</dbReference>
<reference evidence="2 3" key="1">
    <citation type="submission" date="2018-07" db="EMBL/GenBank/DDBJ databases">
        <title>Genomic Encyclopedia of Type Strains, Phase III (KMG-III): the genomes of soil and plant-associated and newly described type strains.</title>
        <authorList>
            <person name="Whitman W."/>
        </authorList>
    </citation>
    <scope>NUCLEOTIDE SEQUENCE [LARGE SCALE GENOMIC DNA]</scope>
    <source>
        <strain evidence="2 3">CECT 7506</strain>
    </source>
</reference>
<accession>A0A368W7N1</accession>
<dbReference type="Gene3D" id="2.40.50.660">
    <property type="match status" value="1"/>
</dbReference>
<sequence>MNGFDDSPGFFGFIEDMPLFFKLFGGFVFAIVAGGFLYAMVRGLRIWMGNNASEVLTRAVTVVDKRTEVWGGSGDSSANTNYYVTFEMDEQSRIELPVRADRYGLMVVGDQGELTYQGTRFKEFNRRAKQSNI</sequence>
<dbReference type="Pfam" id="PF10694">
    <property type="entry name" value="DUF2500"/>
    <property type="match status" value="1"/>
</dbReference>
<organism evidence="2 3">
    <name type="scientific">Paenibacillus prosopidis</name>
    <dbReference type="NCBI Taxonomy" id="630520"/>
    <lineage>
        <taxon>Bacteria</taxon>
        <taxon>Bacillati</taxon>
        <taxon>Bacillota</taxon>
        <taxon>Bacilli</taxon>
        <taxon>Bacillales</taxon>
        <taxon>Paenibacillaceae</taxon>
        <taxon>Paenibacillus</taxon>
    </lineage>
</organism>
<comment type="caution">
    <text evidence="2">The sequence shown here is derived from an EMBL/GenBank/DDBJ whole genome shotgun (WGS) entry which is preliminary data.</text>
</comment>
<proteinExistence type="predicted"/>
<dbReference type="InterPro" id="IPR019635">
    <property type="entry name" value="DUF2500"/>
</dbReference>
<evidence type="ECO:0000313" key="2">
    <source>
        <dbReference type="EMBL" id="RCW51665.1"/>
    </source>
</evidence>
<gene>
    <name evidence="2" type="ORF">DFP97_1015</name>
</gene>
<name>A0A368W7N1_9BACL</name>
<evidence type="ECO:0000313" key="3">
    <source>
        <dbReference type="Proteomes" id="UP000252415"/>
    </source>
</evidence>
<dbReference type="Proteomes" id="UP000252415">
    <property type="component" value="Unassembled WGS sequence"/>
</dbReference>
<dbReference type="AlphaFoldDB" id="A0A368W7N1"/>
<evidence type="ECO:0000256" key="1">
    <source>
        <dbReference type="SAM" id="Phobius"/>
    </source>
</evidence>
<dbReference type="EMBL" id="QPJD01000001">
    <property type="protein sequence ID" value="RCW51665.1"/>
    <property type="molecule type" value="Genomic_DNA"/>
</dbReference>
<keyword evidence="1" id="KW-0812">Transmembrane</keyword>
<dbReference type="OrthoDB" id="282886at2"/>
<protein>
    <submittedName>
        <fullName evidence="2">Uncharacterized protein DUF2500</fullName>
    </submittedName>
</protein>
<keyword evidence="3" id="KW-1185">Reference proteome</keyword>
<keyword evidence="1" id="KW-0472">Membrane</keyword>